<name>N1MGB8_9SPHN</name>
<evidence type="ECO:0000313" key="2">
    <source>
        <dbReference type="Proteomes" id="UP000013201"/>
    </source>
</evidence>
<gene>
    <name evidence="1" type="ORF">EBBID32_5880</name>
</gene>
<reference evidence="2" key="2">
    <citation type="submission" date="2013-04" db="EMBL/GenBank/DDBJ databases">
        <title>Bisphenol A degrading Sphingobium sp. strain BiD32.</title>
        <authorList>
            <person name="Nielsen J.L."/>
            <person name="Zhou N.A."/>
            <person name="Kjeldal H."/>
        </authorList>
    </citation>
    <scope>NUCLEOTIDE SEQUENCE [LARGE SCALE GENOMIC DNA]</scope>
    <source>
        <strain evidence="2">BiD32</strain>
    </source>
</reference>
<evidence type="ECO:0000313" key="1">
    <source>
        <dbReference type="EMBL" id="CCW16255.1"/>
    </source>
</evidence>
<sequence>MLGLWPPIWPGAALPVSRTRRTHLMAELAATPKRDAAA</sequence>
<organism evidence="1 2">
    <name type="scientific">Sphingobium indicum BiD32</name>
    <dbReference type="NCBI Taxonomy" id="1301087"/>
    <lineage>
        <taxon>Bacteria</taxon>
        <taxon>Pseudomonadati</taxon>
        <taxon>Pseudomonadota</taxon>
        <taxon>Alphaproteobacteria</taxon>
        <taxon>Sphingomonadales</taxon>
        <taxon>Sphingomonadaceae</taxon>
        <taxon>Sphingobium</taxon>
    </lineage>
</organism>
<dbReference type="EMBL" id="CAVK010000027">
    <property type="protein sequence ID" value="CCW16255.1"/>
    <property type="molecule type" value="Genomic_DNA"/>
</dbReference>
<accession>N1MGB8</accession>
<protein>
    <submittedName>
        <fullName evidence="1">Uncharacterized protein</fullName>
    </submittedName>
</protein>
<comment type="caution">
    <text evidence="1">The sequence shown here is derived from an EMBL/GenBank/DDBJ whole genome shotgun (WGS) entry which is preliminary data.</text>
</comment>
<dbReference type="AlphaFoldDB" id="N1MGB8"/>
<proteinExistence type="predicted"/>
<dbReference type="Proteomes" id="UP000013201">
    <property type="component" value="Unassembled WGS sequence"/>
</dbReference>
<reference evidence="1 2" key="1">
    <citation type="submission" date="2013-03" db="EMBL/GenBank/DDBJ databases">
        <authorList>
            <person name="Le V."/>
        </authorList>
    </citation>
    <scope>NUCLEOTIDE SEQUENCE [LARGE SCALE GENOMIC DNA]</scope>
    <source>
        <strain evidence="1 2">BiD32</strain>
    </source>
</reference>
<keyword evidence="2" id="KW-1185">Reference proteome</keyword>